<dbReference type="Proteomes" id="UP000243797">
    <property type="component" value="Unassembled WGS sequence"/>
</dbReference>
<sequence length="192" mass="21495">MQTIRRAPVQASRIIRSTSRQQPRRYAHDSHGSHDAHSAPASESFSRGFFIAVAAIPLSIAAYKFTAGGGPDSKPYFTRLIESYNTKEEVWDRRNDLHTQAVELAGNDKALFFNGDFSRSRYVELRFPEAMNTGSPFNVPAGQGSGNIDAAIAKYEKLNYEENERKHQALRDNNIKAEKPVPTRVVESQGPR</sequence>
<dbReference type="InterPro" id="IPR034444">
    <property type="entry name" value="Nuo17.8"/>
</dbReference>
<evidence type="ECO:0000313" key="2">
    <source>
        <dbReference type="EMBL" id="PNS18553.1"/>
    </source>
</evidence>
<dbReference type="EMBL" id="NKHZ01000039">
    <property type="protein sequence ID" value="PNS18553.1"/>
    <property type="molecule type" value="Genomic_DNA"/>
</dbReference>
<dbReference type="STRING" id="2082308.A0A2K1QUK0"/>
<name>A0A2K1QUK0_9PEZI</name>
<feature type="compositionally biased region" description="Basic and acidic residues" evidence="1">
    <location>
        <begin position="26"/>
        <end position="37"/>
    </location>
</feature>
<accession>A0A2K1QUK0</accession>
<dbReference type="InParanoid" id="A0A2K1QUK0"/>
<dbReference type="GO" id="GO:0005739">
    <property type="term" value="C:mitochondrion"/>
    <property type="evidence" value="ECO:0007669"/>
    <property type="project" value="InterPro"/>
</dbReference>
<protein>
    <submittedName>
        <fullName evidence="2">Uncharacterized protein</fullName>
    </submittedName>
</protein>
<reference evidence="2 3" key="1">
    <citation type="submission" date="2017-06" db="EMBL/GenBank/DDBJ databases">
        <title>Draft genome sequence of a variant of Elsinoe murrayae.</title>
        <authorList>
            <person name="Cheng Q."/>
        </authorList>
    </citation>
    <scope>NUCLEOTIDE SEQUENCE [LARGE SCALE GENOMIC DNA]</scope>
    <source>
        <strain evidence="2 3">CQ-2017a</strain>
    </source>
</reference>
<feature type="region of interest" description="Disordered" evidence="1">
    <location>
        <begin position="164"/>
        <end position="192"/>
    </location>
</feature>
<proteinExistence type="predicted"/>
<evidence type="ECO:0000313" key="3">
    <source>
        <dbReference type="Proteomes" id="UP000243797"/>
    </source>
</evidence>
<organism evidence="2 3">
    <name type="scientific">Sphaceloma murrayae</name>
    <dbReference type="NCBI Taxonomy" id="2082308"/>
    <lineage>
        <taxon>Eukaryota</taxon>
        <taxon>Fungi</taxon>
        <taxon>Dikarya</taxon>
        <taxon>Ascomycota</taxon>
        <taxon>Pezizomycotina</taxon>
        <taxon>Dothideomycetes</taxon>
        <taxon>Dothideomycetidae</taxon>
        <taxon>Myriangiales</taxon>
        <taxon>Elsinoaceae</taxon>
        <taxon>Sphaceloma</taxon>
    </lineage>
</organism>
<feature type="compositionally biased region" description="Basic and acidic residues" evidence="1">
    <location>
        <begin position="164"/>
        <end position="181"/>
    </location>
</feature>
<dbReference type="PANTHER" id="PTHR42100:SF1">
    <property type="entry name" value="OXIDOREDUCTASE 178 KDA SUBUNIT, PUTATIVE (AFU_ORTHOLOGUE AFUA_8G04320)-RELATED"/>
    <property type="match status" value="1"/>
</dbReference>
<keyword evidence="3" id="KW-1185">Reference proteome</keyword>
<dbReference type="PANTHER" id="PTHR42100">
    <property type="entry name" value="OXIDOREDUCTASE 178 KDA SUBUNIT, PUTATIVE (AFU_ORTHOLOGUE AFUA_8G04320)-RELATED"/>
    <property type="match status" value="1"/>
</dbReference>
<feature type="region of interest" description="Disordered" evidence="1">
    <location>
        <begin position="1"/>
        <end position="40"/>
    </location>
</feature>
<gene>
    <name evidence="2" type="ORF">CAC42_5092</name>
</gene>
<dbReference type="AlphaFoldDB" id="A0A2K1QUK0"/>
<evidence type="ECO:0000256" key="1">
    <source>
        <dbReference type="SAM" id="MobiDB-lite"/>
    </source>
</evidence>
<comment type="caution">
    <text evidence="2">The sequence shown here is derived from an EMBL/GenBank/DDBJ whole genome shotgun (WGS) entry which is preliminary data.</text>
</comment>
<dbReference type="OrthoDB" id="2120038at2759"/>